<dbReference type="Pfam" id="PF00069">
    <property type="entry name" value="Pkinase"/>
    <property type="match status" value="1"/>
</dbReference>
<evidence type="ECO:0000256" key="3">
    <source>
        <dbReference type="ARBA" id="ARBA00022679"/>
    </source>
</evidence>
<dbReference type="PROSITE" id="PS00108">
    <property type="entry name" value="PROTEIN_KINASE_ST"/>
    <property type="match status" value="1"/>
</dbReference>
<dbReference type="SUPFAM" id="SSF56112">
    <property type="entry name" value="Protein kinase-like (PK-like)"/>
    <property type="match status" value="1"/>
</dbReference>
<dbReference type="Gene3D" id="1.10.510.10">
    <property type="entry name" value="Transferase(Phosphotransferase) domain 1"/>
    <property type="match status" value="1"/>
</dbReference>
<organism evidence="11 12">
    <name type="scientific">Ogataea philodendri</name>
    <dbReference type="NCBI Taxonomy" id="1378263"/>
    <lineage>
        <taxon>Eukaryota</taxon>
        <taxon>Fungi</taxon>
        <taxon>Dikarya</taxon>
        <taxon>Ascomycota</taxon>
        <taxon>Saccharomycotina</taxon>
        <taxon>Pichiomycetes</taxon>
        <taxon>Pichiales</taxon>
        <taxon>Pichiaceae</taxon>
        <taxon>Ogataea</taxon>
    </lineage>
</organism>
<keyword evidence="6" id="KW-0067">ATP-binding</keyword>
<feature type="compositionally biased region" description="Basic residues" evidence="9">
    <location>
        <begin position="703"/>
        <end position="718"/>
    </location>
</feature>
<comment type="caution">
    <text evidence="11">The sequence shown here is derived from an EMBL/GenBank/DDBJ whole genome shotgun (WGS) entry which is preliminary data.</text>
</comment>
<proteinExistence type="predicted"/>
<feature type="region of interest" description="Disordered" evidence="9">
    <location>
        <begin position="482"/>
        <end position="532"/>
    </location>
</feature>
<comment type="catalytic activity">
    <reaction evidence="7">
        <text>L-threonyl-[protein] + ATP = O-phospho-L-threonyl-[protein] + ADP + H(+)</text>
        <dbReference type="Rhea" id="RHEA:46608"/>
        <dbReference type="Rhea" id="RHEA-COMP:11060"/>
        <dbReference type="Rhea" id="RHEA-COMP:11605"/>
        <dbReference type="ChEBI" id="CHEBI:15378"/>
        <dbReference type="ChEBI" id="CHEBI:30013"/>
        <dbReference type="ChEBI" id="CHEBI:30616"/>
        <dbReference type="ChEBI" id="CHEBI:61977"/>
        <dbReference type="ChEBI" id="CHEBI:456216"/>
        <dbReference type="EC" id="2.7.11.1"/>
    </reaction>
</comment>
<dbReference type="EMBL" id="JAEUBE010000378">
    <property type="protein sequence ID" value="KAH3662607.1"/>
    <property type="molecule type" value="Genomic_DNA"/>
</dbReference>
<feature type="region of interest" description="Disordered" evidence="9">
    <location>
        <begin position="544"/>
        <end position="744"/>
    </location>
</feature>
<dbReference type="GO" id="GO:0005737">
    <property type="term" value="C:cytoplasm"/>
    <property type="evidence" value="ECO:0007669"/>
    <property type="project" value="TreeGrafter"/>
</dbReference>
<dbReference type="AlphaFoldDB" id="A0A9P8P0H1"/>
<evidence type="ECO:0000259" key="10">
    <source>
        <dbReference type="PROSITE" id="PS50011"/>
    </source>
</evidence>
<evidence type="ECO:0000256" key="4">
    <source>
        <dbReference type="ARBA" id="ARBA00022741"/>
    </source>
</evidence>
<dbReference type="PROSITE" id="PS50011">
    <property type="entry name" value="PROTEIN_KINASE_DOM"/>
    <property type="match status" value="1"/>
</dbReference>
<feature type="domain" description="Protein kinase" evidence="10">
    <location>
        <begin position="10"/>
        <end position="299"/>
    </location>
</feature>
<dbReference type="GO" id="GO:0005524">
    <property type="term" value="F:ATP binding"/>
    <property type="evidence" value="ECO:0007669"/>
    <property type="project" value="UniProtKB-KW"/>
</dbReference>
<dbReference type="PANTHER" id="PTHR22967:SF57">
    <property type="entry name" value="AUXILIN, ISOFORM A-RELATED"/>
    <property type="match status" value="1"/>
</dbReference>
<dbReference type="InterPro" id="IPR011009">
    <property type="entry name" value="Kinase-like_dom_sf"/>
</dbReference>
<dbReference type="EC" id="2.7.11.1" evidence="1"/>
<dbReference type="GO" id="GO:0004674">
    <property type="term" value="F:protein serine/threonine kinase activity"/>
    <property type="evidence" value="ECO:0007669"/>
    <property type="project" value="UniProtKB-KW"/>
</dbReference>
<evidence type="ECO:0000256" key="1">
    <source>
        <dbReference type="ARBA" id="ARBA00012513"/>
    </source>
</evidence>
<keyword evidence="12" id="KW-1185">Reference proteome</keyword>
<dbReference type="GO" id="GO:0007015">
    <property type="term" value="P:actin filament organization"/>
    <property type="evidence" value="ECO:0007669"/>
    <property type="project" value="TreeGrafter"/>
</dbReference>
<evidence type="ECO:0000256" key="8">
    <source>
        <dbReference type="ARBA" id="ARBA00048679"/>
    </source>
</evidence>
<evidence type="ECO:0000256" key="6">
    <source>
        <dbReference type="ARBA" id="ARBA00022840"/>
    </source>
</evidence>
<name>A0A9P8P0H1_9ASCO</name>
<evidence type="ECO:0000256" key="2">
    <source>
        <dbReference type="ARBA" id="ARBA00022527"/>
    </source>
</evidence>
<feature type="region of interest" description="Disordered" evidence="9">
    <location>
        <begin position="386"/>
        <end position="416"/>
    </location>
</feature>
<feature type="compositionally biased region" description="Low complexity" evidence="9">
    <location>
        <begin position="512"/>
        <end position="530"/>
    </location>
</feature>
<gene>
    <name evidence="11" type="ORF">OGAPHI_005859</name>
</gene>
<evidence type="ECO:0000313" key="11">
    <source>
        <dbReference type="EMBL" id="KAH3662607.1"/>
    </source>
</evidence>
<feature type="compositionally biased region" description="Polar residues" evidence="9">
    <location>
        <begin position="684"/>
        <end position="697"/>
    </location>
</feature>
<keyword evidence="2" id="KW-0723">Serine/threonine-protein kinase</keyword>
<dbReference type="GO" id="GO:0000147">
    <property type="term" value="P:actin cortical patch assembly"/>
    <property type="evidence" value="ECO:0007669"/>
    <property type="project" value="TreeGrafter"/>
</dbReference>
<feature type="region of interest" description="Disordered" evidence="9">
    <location>
        <begin position="300"/>
        <end position="335"/>
    </location>
</feature>
<comment type="catalytic activity">
    <reaction evidence="8">
        <text>L-seryl-[protein] + ATP = O-phospho-L-seryl-[protein] + ADP + H(+)</text>
        <dbReference type="Rhea" id="RHEA:17989"/>
        <dbReference type="Rhea" id="RHEA-COMP:9863"/>
        <dbReference type="Rhea" id="RHEA-COMP:11604"/>
        <dbReference type="ChEBI" id="CHEBI:15378"/>
        <dbReference type="ChEBI" id="CHEBI:29999"/>
        <dbReference type="ChEBI" id="CHEBI:30616"/>
        <dbReference type="ChEBI" id="CHEBI:83421"/>
        <dbReference type="ChEBI" id="CHEBI:456216"/>
        <dbReference type="EC" id="2.7.11.1"/>
    </reaction>
</comment>
<dbReference type="InterPro" id="IPR008271">
    <property type="entry name" value="Ser/Thr_kinase_AS"/>
</dbReference>
<feature type="compositionally biased region" description="Low complexity" evidence="9">
    <location>
        <begin position="619"/>
        <end position="636"/>
    </location>
</feature>
<dbReference type="OrthoDB" id="2018507at2759"/>
<sequence>MIANSPPSAYKPGTALTVGSHKVIIQNPAWKDHKIACLKRVAVPDKPTLNVLRQEVDAMRRLQGKSCIVSYIDSHAARMSNGSGYEVFLLMEYCSGNGLIDFMNSRLVNKLKEPEILQIMGEITEGVANMHALKPPLIHKDIKIENVLLSGDRHYKLCDFGSASPPLRPPRNVEEFEVLQNDIMKHTTPQYRCPEMIDLYKGQPIDEKSDIWALGVFLYKLCYYTTPFENNAINGNGNGGGGEYAILNGTFSFPRSPVYSSRLKNVISKCLEVDPKKRPTVFQLLEEICKMRGVPYPDLQTKPTSADQFNTPYPSQAPSMPRRPVSVHEQPVPARRERTMGDIPSKYAPKDTPLHKSVSEKYMSGQNHNQDYISSYDPFANIDRSKLLGQPNNKSTPDIKKPTLRPSSKSRPLSMSAASFQMYSQPSGSLSHTENIINGMTKEEVVELSPNHHNNINSSVDFIKNTAPQRTGDSIKSRFASLKSSNTGHHKRSSISSIKDLLTGGRSRESSRNPSYSSSKSRNASGSNQSTDSLHEFTSIYRAVSDSSSSTSETFIEDEQRTPQADKPAVPEHRPPKRSNSIQRRVHMLLNRKQSPPPSKTAQGYGKYTDTDSMPPPSKNKISKIPINIIPTTPSKHQTPSPPPFGTPSSTATSPYSTNSAQSGSSSFRDHGERLNYNDAVLSRFNSADSSTPSTPLREQIRAKGKPKAPPPRPKKPQHLSSNKSTPKRASGNGRASMSDDDVDALERRFYEKFPSAL</sequence>
<protein>
    <recommendedName>
        <fullName evidence="1">non-specific serine/threonine protein kinase</fullName>
        <ecNumber evidence="1">2.7.11.1</ecNumber>
    </recommendedName>
</protein>
<dbReference type="PANTHER" id="PTHR22967">
    <property type="entry name" value="SERINE/THREONINE PROTEIN KINASE"/>
    <property type="match status" value="1"/>
</dbReference>
<dbReference type="InterPro" id="IPR000719">
    <property type="entry name" value="Prot_kinase_dom"/>
</dbReference>
<reference evidence="11" key="1">
    <citation type="journal article" date="2021" name="Open Biol.">
        <title>Shared evolutionary footprints suggest mitochondrial oxidative damage underlies multiple complex I losses in fungi.</title>
        <authorList>
            <person name="Schikora-Tamarit M.A."/>
            <person name="Marcet-Houben M."/>
            <person name="Nosek J."/>
            <person name="Gabaldon T."/>
        </authorList>
    </citation>
    <scope>NUCLEOTIDE SEQUENCE</scope>
    <source>
        <strain evidence="11">CBS6075</strain>
    </source>
</reference>
<evidence type="ECO:0000256" key="5">
    <source>
        <dbReference type="ARBA" id="ARBA00022777"/>
    </source>
</evidence>
<evidence type="ECO:0000313" key="12">
    <source>
        <dbReference type="Proteomes" id="UP000769157"/>
    </source>
</evidence>
<keyword evidence="5" id="KW-0418">Kinase</keyword>
<feature type="compositionally biased region" description="Polar residues" evidence="9">
    <location>
        <begin position="301"/>
        <end position="318"/>
    </location>
</feature>
<dbReference type="Proteomes" id="UP000769157">
    <property type="component" value="Unassembled WGS sequence"/>
</dbReference>
<accession>A0A9P8P0H1</accession>
<dbReference type="RefSeq" id="XP_046059696.1">
    <property type="nucleotide sequence ID" value="XM_046207086.1"/>
</dbReference>
<keyword evidence="3" id="KW-0808">Transferase</keyword>
<evidence type="ECO:0000256" key="9">
    <source>
        <dbReference type="SAM" id="MobiDB-lite"/>
    </source>
</evidence>
<keyword evidence="4" id="KW-0547">Nucleotide-binding</keyword>
<dbReference type="GeneID" id="70237823"/>
<evidence type="ECO:0000256" key="7">
    <source>
        <dbReference type="ARBA" id="ARBA00047899"/>
    </source>
</evidence>
<dbReference type="SMART" id="SM00220">
    <property type="entry name" value="S_TKc"/>
    <property type="match status" value="1"/>
</dbReference>
<reference evidence="11" key="2">
    <citation type="submission" date="2021-01" db="EMBL/GenBank/DDBJ databases">
        <authorList>
            <person name="Schikora-Tamarit M.A."/>
        </authorList>
    </citation>
    <scope>NUCLEOTIDE SEQUENCE</scope>
    <source>
        <strain evidence="11">CBS6075</strain>
    </source>
</reference>
<feature type="compositionally biased region" description="Low complexity" evidence="9">
    <location>
        <begin position="647"/>
        <end position="661"/>
    </location>
</feature>
<feature type="compositionally biased region" description="Polar residues" evidence="9">
    <location>
        <begin position="405"/>
        <end position="416"/>
    </location>
</feature>